<name>A0A508TFS7_9BRAD</name>
<evidence type="ECO:0000313" key="1">
    <source>
        <dbReference type="EMBL" id="VIO73416.1"/>
    </source>
</evidence>
<organism evidence="1 2">
    <name type="scientific">Bradyrhizobium ivorense</name>
    <dbReference type="NCBI Taxonomy" id="2511166"/>
    <lineage>
        <taxon>Bacteria</taxon>
        <taxon>Pseudomonadati</taxon>
        <taxon>Pseudomonadota</taxon>
        <taxon>Alphaproteobacteria</taxon>
        <taxon>Hyphomicrobiales</taxon>
        <taxon>Nitrobacteraceae</taxon>
        <taxon>Bradyrhizobium</taxon>
    </lineage>
</organism>
<evidence type="ECO:0000313" key="2">
    <source>
        <dbReference type="Proteomes" id="UP000328092"/>
    </source>
</evidence>
<keyword evidence="2" id="KW-1185">Reference proteome</keyword>
<dbReference type="AlphaFoldDB" id="A0A508TFS7"/>
<accession>A0A508TFS7</accession>
<dbReference type="EMBL" id="CAADFC020000016">
    <property type="protein sequence ID" value="VIO73416.1"/>
    <property type="molecule type" value="Genomic_DNA"/>
</dbReference>
<dbReference type="Proteomes" id="UP000328092">
    <property type="component" value="Unassembled WGS sequence"/>
</dbReference>
<comment type="caution">
    <text evidence="1">The sequence shown here is derived from an EMBL/GenBank/DDBJ whole genome shotgun (WGS) entry which is preliminary data.</text>
</comment>
<sequence length="56" mass="6358">MGVGHTHRRSWRELIPTRFALRAKRPPLFKGRLGRRFGDENYSAACAAGFFGGKRP</sequence>
<protein>
    <submittedName>
        <fullName evidence="1">Uncharacterized protein</fullName>
    </submittedName>
</protein>
<proteinExistence type="predicted"/>
<gene>
    <name evidence="1" type="ORF">CI1B_49920</name>
</gene>
<reference evidence="1" key="1">
    <citation type="submission" date="2019-02" db="EMBL/GenBank/DDBJ databases">
        <authorList>
            <person name="Pothier F.J."/>
        </authorList>
    </citation>
    <scope>NUCLEOTIDE SEQUENCE</scope>
    <source>
        <strain evidence="1">CI-1B</strain>
    </source>
</reference>